<keyword evidence="2" id="KW-1185">Reference proteome</keyword>
<name>T0RSV0_SCHJY</name>
<dbReference type="HOGENOM" id="CLU_2442122_0_0_1"/>
<protein>
    <submittedName>
        <fullName evidence="1">Uncharacterized protein</fullName>
    </submittedName>
</protein>
<dbReference type="GeneID" id="22831141"/>
<gene>
    <name evidence="1" type="ORF">SJAG_06546</name>
</gene>
<evidence type="ECO:0000313" key="1">
    <source>
        <dbReference type="EMBL" id="EQC53020.1"/>
    </source>
</evidence>
<proteinExistence type="predicted"/>
<organism evidence="1 2">
    <name type="scientific">Schizosaccharomyces japonicus (strain yFS275 / FY16936)</name>
    <name type="common">Fission yeast</name>
    <dbReference type="NCBI Taxonomy" id="402676"/>
    <lineage>
        <taxon>Eukaryota</taxon>
        <taxon>Fungi</taxon>
        <taxon>Dikarya</taxon>
        <taxon>Ascomycota</taxon>
        <taxon>Taphrinomycotina</taxon>
        <taxon>Schizosaccharomycetes</taxon>
        <taxon>Schizosaccharomycetales</taxon>
        <taxon>Schizosaccharomycetaceae</taxon>
        <taxon>Schizosaccharomyces</taxon>
    </lineage>
</organism>
<accession>T0RSV0</accession>
<dbReference type="JaponicusDB" id="SJAG_06546"/>
<sequence length="90" mass="10446">MFVSSITCSTKRLSILFCLHLCVVNYVWIDYRADVNIQAKPSFGISDICLSLMHFMCLAKNYPVPSNCITYRYFCSLLHNFLVFRSISVY</sequence>
<dbReference type="VEuPathDB" id="FungiDB:SJAG_06546"/>
<dbReference type="RefSeq" id="XP_011049021.1">
    <property type="nucleotide sequence ID" value="XM_011050719.1"/>
</dbReference>
<dbReference type="EMBL" id="KE651167">
    <property type="protein sequence ID" value="EQC53020.1"/>
    <property type="molecule type" value="Genomic_DNA"/>
</dbReference>
<dbReference type="AlphaFoldDB" id="T0RSV0"/>
<evidence type="ECO:0000313" key="2">
    <source>
        <dbReference type="Proteomes" id="UP000001744"/>
    </source>
</evidence>
<dbReference type="Proteomes" id="UP000001744">
    <property type="component" value="Unassembled WGS sequence"/>
</dbReference>
<reference evidence="1 2" key="1">
    <citation type="journal article" date="2011" name="Science">
        <title>Comparative functional genomics of the fission yeasts.</title>
        <authorList>
            <person name="Rhind N."/>
            <person name="Chen Z."/>
            <person name="Yassour M."/>
            <person name="Thompson D.A."/>
            <person name="Haas B.J."/>
            <person name="Habib N."/>
            <person name="Wapinski I."/>
            <person name="Roy S."/>
            <person name="Lin M.F."/>
            <person name="Heiman D.I."/>
            <person name="Young S.K."/>
            <person name="Furuya K."/>
            <person name="Guo Y."/>
            <person name="Pidoux A."/>
            <person name="Chen H.M."/>
            <person name="Robbertse B."/>
            <person name="Goldberg J.M."/>
            <person name="Aoki K."/>
            <person name="Bayne E.H."/>
            <person name="Berlin A.M."/>
            <person name="Desjardins C.A."/>
            <person name="Dobbs E."/>
            <person name="Dukaj L."/>
            <person name="Fan L."/>
            <person name="FitzGerald M.G."/>
            <person name="French C."/>
            <person name="Gujja S."/>
            <person name="Hansen K."/>
            <person name="Keifenheim D."/>
            <person name="Levin J.Z."/>
            <person name="Mosher R.A."/>
            <person name="Mueller C.A."/>
            <person name="Pfiffner J."/>
            <person name="Priest M."/>
            <person name="Russ C."/>
            <person name="Smialowska A."/>
            <person name="Swoboda P."/>
            <person name="Sykes S.M."/>
            <person name="Vaughn M."/>
            <person name="Vengrova S."/>
            <person name="Yoder R."/>
            <person name="Zeng Q."/>
            <person name="Allshire R."/>
            <person name="Baulcombe D."/>
            <person name="Birren B.W."/>
            <person name="Brown W."/>
            <person name="Ekwall K."/>
            <person name="Kellis M."/>
            <person name="Leatherwood J."/>
            <person name="Levin H."/>
            <person name="Margalit H."/>
            <person name="Martienssen R."/>
            <person name="Nieduszynski C.A."/>
            <person name="Spatafora J.W."/>
            <person name="Friedman N."/>
            <person name="Dalgaard J.Z."/>
            <person name="Baumann P."/>
            <person name="Niki H."/>
            <person name="Regev A."/>
            <person name="Nusbaum C."/>
        </authorList>
    </citation>
    <scope>NUCLEOTIDE SEQUENCE [LARGE SCALE GENOMIC DNA]</scope>
    <source>
        <strain evidence="2">yFS275 / FY16936</strain>
    </source>
</reference>